<evidence type="ECO:0000259" key="1">
    <source>
        <dbReference type="Pfam" id="PF07484"/>
    </source>
</evidence>
<feature type="domain" description="Phage tail collar" evidence="1">
    <location>
        <begin position="7"/>
        <end position="63"/>
    </location>
</feature>
<reference evidence="2 3" key="1">
    <citation type="submission" date="2019-08" db="EMBL/GenBank/DDBJ databases">
        <title>Complete genome sequence of Rhodanobacter glycinis strain T01E-68 isolated from tomato root.</title>
        <authorList>
            <person name="Weon H.-Y."/>
            <person name="Lee S.A."/>
        </authorList>
    </citation>
    <scope>NUCLEOTIDE SEQUENCE [LARGE SCALE GENOMIC DNA]</scope>
    <source>
        <strain evidence="2 3">T01E-68</strain>
    </source>
</reference>
<sequence length="168" mass="17135">MSDPFLGQIMLAGFSFAPKGFAACNGQLLPISQNTALFSLLGITYGGNGQTTFGLPDLRGRTPLGFSNSYPLGNTGGTETVALISSELPPHTHNAQANTAAGTTRNPTNGVFGGSGTEKLYGPTGSAQVPLNATSIATAGGGQPHENMQPFSVLNFCIALAGVYPSRS</sequence>
<dbReference type="RefSeq" id="WP_147625884.1">
    <property type="nucleotide sequence ID" value="NZ_CP042807.1"/>
</dbReference>
<organism evidence="2 3">
    <name type="scientific">Rhodanobacter glycinis</name>
    <dbReference type="NCBI Taxonomy" id="582702"/>
    <lineage>
        <taxon>Bacteria</taxon>
        <taxon>Pseudomonadati</taxon>
        <taxon>Pseudomonadota</taxon>
        <taxon>Gammaproteobacteria</taxon>
        <taxon>Lysobacterales</taxon>
        <taxon>Rhodanobacteraceae</taxon>
        <taxon>Rhodanobacter</taxon>
    </lineage>
</organism>
<dbReference type="Gene3D" id="3.90.1340.10">
    <property type="entry name" value="Phage tail collar domain"/>
    <property type="match status" value="1"/>
</dbReference>
<name>A0A5B9DWZ3_9GAMM</name>
<dbReference type="EMBL" id="CP042807">
    <property type="protein sequence ID" value="QEE23081.1"/>
    <property type="molecule type" value="Genomic_DNA"/>
</dbReference>
<dbReference type="AlphaFoldDB" id="A0A5B9DWZ3"/>
<dbReference type="InterPro" id="IPR011083">
    <property type="entry name" value="Phage_tail_collar_dom"/>
</dbReference>
<accession>A0A5B9DWZ3</accession>
<dbReference type="Pfam" id="PF07484">
    <property type="entry name" value="Collar"/>
    <property type="match status" value="1"/>
</dbReference>
<dbReference type="InterPro" id="IPR037053">
    <property type="entry name" value="Phage_tail_collar_dom_sf"/>
</dbReference>
<gene>
    <name evidence="2" type="ORF">CS053_00160</name>
</gene>
<proteinExistence type="predicted"/>
<dbReference type="KEGG" id="rgl:CS053_00160"/>
<dbReference type="Proteomes" id="UP000321807">
    <property type="component" value="Chromosome"/>
</dbReference>
<protein>
    <submittedName>
        <fullName evidence="2">Phage tail protein</fullName>
    </submittedName>
</protein>
<evidence type="ECO:0000313" key="2">
    <source>
        <dbReference type="EMBL" id="QEE23081.1"/>
    </source>
</evidence>
<evidence type="ECO:0000313" key="3">
    <source>
        <dbReference type="Proteomes" id="UP000321807"/>
    </source>
</evidence>
<dbReference type="SUPFAM" id="SSF88874">
    <property type="entry name" value="Receptor-binding domain of short tail fibre protein gp12"/>
    <property type="match status" value="1"/>
</dbReference>